<accession>A0ABQ0LDN6</accession>
<reference evidence="2" key="1">
    <citation type="submission" date="2014-09" db="EMBL/GenBank/DDBJ databases">
        <title>Genome sequence of the luminous mushroom Mycena chlorophos for searching fungal bioluminescence genes.</title>
        <authorList>
            <person name="Tanaka Y."/>
            <person name="Kasuga D."/>
            <person name="Oba Y."/>
            <person name="Hase S."/>
            <person name="Sato K."/>
            <person name="Oba Y."/>
            <person name="Sakakibara Y."/>
        </authorList>
    </citation>
    <scope>NUCLEOTIDE SEQUENCE</scope>
</reference>
<feature type="compositionally biased region" description="Basic residues" evidence="1">
    <location>
        <begin position="124"/>
        <end position="137"/>
    </location>
</feature>
<name>A0ABQ0LDN6_MYCCL</name>
<organism evidence="2 3">
    <name type="scientific">Mycena chlorophos</name>
    <name type="common">Agaric fungus</name>
    <name type="synonym">Agaricus chlorophos</name>
    <dbReference type="NCBI Taxonomy" id="658473"/>
    <lineage>
        <taxon>Eukaryota</taxon>
        <taxon>Fungi</taxon>
        <taxon>Dikarya</taxon>
        <taxon>Basidiomycota</taxon>
        <taxon>Agaricomycotina</taxon>
        <taxon>Agaricomycetes</taxon>
        <taxon>Agaricomycetidae</taxon>
        <taxon>Agaricales</taxon>
        <taxon>Marasmiineae</taxon>
        <taxon>Mycenaceae</taxon>
        <taxon>Mycena</taxon>
    </lineage>
</organism>
<dbReference type="EMBL" id="DF845312">
    <property type="protein sequence ID" value="GAT49208.1"/>
    <property type="molecule type" value="Genomic_DNA"/>
</dbReference>
<sequence length="307" mass="33843">MAEKRWRGLVWPFLVHEQHGARRAEQPRLTRTGTRERRRRKRGAKGCRHARIWLVFFSHRQSLLRSLPPSHNGLLRQPLQLLFALVRRAALPVDDGSSSSTRPRTTHPPELGNRWCSGVGGSSRAKKGKRTAVHKTSRPGTPSQVTAVRSQAAANAKTTTTGERIMAKRYHLARSFGRAPCSRTTARRAHPTPTAANDGDGVGRRELELRLDTAPFRRAVNAGMAAAAGATSATWSRTSRSFGLQGTWDGPDEERSQDIYIDQRGPKLSSATATVDERRIRAKALSLLRMIPGAFPLLPTTTTSPSS</sequence>
<evidence type="ECO:0000313" key="2">
    <source>
        <dbReference type="EMBL" id="GAT49208.1"/>
    </source>
</evidence>
<feature type="region of interest" description="Disordered" evidence="1">
    <location>
        <begin position="93"/>
        <end position="162"/>
    </location>
</feature>
<gene>
    <name evidence="2" type="ORF">MCHLO_06539</name>
</gene>
<evidence type="ECO:0000313" key="3">
    <source>
        <dbReference type="Proteomes" id="UP000815677"/>
    </source>
</evidence>
<proteinExistence type="predicted"/>
<feature type="region of interest" description="Disordered" evidence="1">
    <location>
        <begin position="22"/>
        <end position="44"/>
    </location>
</feature>
<feature type="compositionally biased region" description="Polar residues" evidence="1">
    <location>
        <begin position="138"/>
        <end position="162"/>
    </location>
</feature>
<evidence type="ECO:0000256" key="1">
    <source>
        <dbReference type="SAM" id="MobiDB-lite"/>
    </source>
</evidence>
<dbReference type="Proteomes" id="UP000815677">
    <property type="component" value="Unassembled WGS sequence"/>
</dbReference>
<protein>
    <submittedName>
        <fullName evidence="2">Uncharacterized protein</fullName>
    </submittedName>
</protein>
<feature type="region of interest" description="Disordered" evidence="1">
    <location>
        <begin position="179"/>
        <end position="201"/>
    </location>
</feature>
<keyword evidence="3" id="KW-1185">Reference proteome</keyword>